<dbReference type="AlphaFoldDB" id="A0A9P7YM22"/>
<dbReference type="PANTHER" id="PTHR22880:SF225">
    <property type="entry name" value="BROMODOMAIN-CONTAINING PROTEIN BET-1-RELATED"/>
    <property type="match status" value="1"/>
</dbReference>
<evidence type="ECO:0000256" key="3">
    <source>
        <dbReference type="SAM" id="MobiDB-lite"/>
    </source>
</evidence>
<evidence type="ECO:0000256" key="1">
    <source>
        <dbReference type="ARBA" id="ARBA00023117"/>
    </source>
</evidence>
<evidence type="ECO:0000259" key="5">
    <source>
        <dbReference type="PROSITE" id="PS50097"/>
    </source>
</evidence>
<dbReference type="InterPro" id="IPR011333">
    <property type="entry name" value="SKP1/BTB/POZ_sf"/>
</dbReference>
<evidence type="ECO:0000256" key="2">
    <source>
        <dbReference type="PROSITE-ProRule" id="PRU00035"/>
    </source>
</evidence>
<organism evidence="6 7">
    <name type="scientific">Amylocarpus encephaloides</name>
    <dbReference type="NCBI Taxonomy" id="45428"/>
    <lineage>
        <taxon>Eukaryota</taxon>
        <taxon>Fungi</taxon>
        <taxon>Dikarya</taxon>
        <taxon>Ascomycota</taxon>
        <taxon>Pezizomycotina</taxon>
        <taxon>Leotiomycetes</taxon>
        <taxon>Helotiales</taxon>
        <taxon>Helotiales incertae sedis</taxon>
        <taxon>Amylocarpus</taxon>
    </lineage>
</organism>
<feature type="region of interest" description="Disordered" evidence="3">
    <location>
        <begin position="169"/>
        <end position="207"/>
    </location>
</feature>
<dbReference type="InterPro" id="IPR036427">
    <property type="entry name" value="Bromodomain-like_sf"/>
</dbReference>
<dbReference type="Gene3D" id="1.20.920.10">
    <property type="entry name" value="Bromodomain-like"/>
    <property type="match status" value="1"/>
</dbReference>
<dbReference type="SMART" id="SM00297">
    <property type="entry name" value="BROMO"/>
    <property type="match status" value="1"/>
</dbReference>
<evidence type="ECO:0000259" key="4">
    <source>
        <dbReference type="PROSITE" id="PS50014"/>
    </source>
</evidence>
<feature type="compositionally biased region" description="Polar residues" evidence="3">
    <location>
        <begin position="189"/>
        <end position="198"/>
    </location>
</feature>
<evidence type="ECO:0000313" key="6">
    <source>
        <dbReference type="EMBL" id="KAG9236169.1"/>
    </source>
</evidence>
<dbReference type="GO" id="GO:0006355">
    <property type="term" value="P:regulation of DNA-templated transcription"/>
    <property type="evidence" value="ECO:0007669"/>
    <property type="project" value="TreeGrafter"/>
</dbReference>
<dbReference type="InterPro" id="IPR050935">
    <property type="entry name" value="Bromo_chromatin_reader"/>
</dbReference>
<dbReference type="GO" id="GO:0006338">
    <property type="term" value="P:chromatin remodeling"/>
    <property type="evidence" value="ECO:0007669"/>
    <property type="project" value="TreeGrafter"/>
</dbReference>
<keyword evidence="1 2" id="KW-0103">Bromodomain</keyword>
<dbReference type="GO" id="GO:0000785">
    <property type="term" value="C:chromatin"/>
    <property type="evidence" value="ECO:0007669"/>
    <property type="project" value="TreeGrafter"/>
</dbReference>
<accession>A0A9P7YM22</accession>
<dbReference type="PANTHER" id="PTHR22880">
    <property type="entry name" value="FALZ-RELATED BROMODOMAIN-CONTAINING PROTEINS"/>
    <property type="match status" value="1"/>
</dbReference>
<proteinExistence type="predicted"/>
<dbReference type="CDD" id="cd18186">
    <property type="entry name" value="BTB_POZ_ZBTB_KLHL-like"/>
    <property type="match status" value="1"/>
</dbReference>
<feature type="domain" description="Bromo" evidence="4">
    <location>
        <begin position="283"/>
        <end position="348"/>
    </location>
</feature>
<sequence length="379" mass="43046">MPYGIQKDLLCAQSPHYRQFFAQQGEVNKVEHIVRLPDTDIEVFGCFQNFIYTGDVYDKQGGREVPSYPILMGVWKLAAELRMAPLRASILDVMAERRQQTGSIPGTSLMKQAWKETTEGSGLRKMLTGWAAEHMRASPDARNDFAKALPQEILSELVIVMSDLPAADAPANAPRSPNTTRFAHIPPNGGSSSYQSPYAAQVPKRPRKSENGAMILNGDEAYDVKPAIKKARKSEPIPRKPKPRMTNNSVAIYTDPDRDLAYCRDLISRMLSGPGFWTRLVGPFKDPVDPISHNAPNYFDVVKRPMCLKQIKFKMDQNEYSTSGEFEADVRLIFQNCYEYWTPDDPVFRDCEALEKYFNEKWGKRDKWVPPNVKMEIID</sequence>
<dbReference type="PRINTS" id="PR00503">
    <property type="entry name" value="BROMODOMAIN"/>
</dbReference>
<dbReference type="EMBL" id="MU251413">
    <property type="protein sequence ID" value="KAG9236169.1"/>
    <property type="molecule type" value="Genomic_DNA"/>
</dbReference>
<dbReference type="PROSITE" id="PS50097">
    <property type="entry name" value="BTB"/>
    <property type="match status" value="1"/>
</dbReference>
<dbReference type="Gene3D" id="3.30.710.10">
    <property type="entry name" value="Potassium Channel Kv1.1, Chain A"/>
    <property type="match status" value="1"/>
</dbReference>
<feature type="domain" description="BTB" evidence="5">
    <location>
        <begin position="1"/>
        <end position="60"/>
    </location>
</feature>
<dbReference type="Pfam" id="PF00439">
    <property type="entry name" value="Bromodomain"/>
    <property type="match status" value="1"/>
</dbReference>
<evidence type="ECO:0000313" key="7">
    <source>
        <dbReference type="Proteomes" id="UP000824998"/>
    </source>
</evidence>
<keyword evidence="7" id="KW-1185">Reference proteome</keyword>
<dbReference type="SUPFAM" id="SSF54695">
    <property type="entry name" value="POZ domain"/>
    <property type="match status" value="1"/>
</dbReference>
<protein>
    <submittedName>
        <fullName evidence="6">Bromodomain-containing protein</fullName>
    </submittedName>
</protein>
<comment type="caution">
    <text evidence="6">The sequence shown here is derived from an EMBL/GenBank/DDBJ whole genome shotgun (WGS) entry which is preliminary data.</text>
</comment>
<dbReference type="OrthoDB" id="21449at2759"/>
<dbReference type="InterPro" id="IPR001487">
    <property type="entry name" value="Bromodomain"/>
</dbReference>
<dbReference type="PROSITE" id="PS50014">
    <property type="entry name" value="BROMODOMAIN_2"/>
    <property type="match status" value="1"/>
</dbReference>
<dbReference type="InterPro" id="IPR000210">
    <property type="entry name" value="BTB/POZ_dom"/>
</dbReference>
<reference evidence="6" key="1">
    <citation type="journal article" date="2021" name="IMA Fungus">
        <title>Genomic characterization of three marine fungi, including Emericellopsis atlantica sp. nov. with signatures of a generalist lifestyle and marine biomass degradation.</title>
        <authorList>
            <person name="Hagestad O.C."/>
            <person name="Hou L."/>
            <person name="Andersen J.H."/>
            <person name="Hansen E.H."/>
            <person name="Altermark B."/>
            <person name="Li C."/>
            <person name="Kuhnert E."/>
            <person name="Cox R.J."/>
            <person name="Crous P.W."/>
            <person name="Spatafora J.W."/>
            <person name="Lail K."/>
            <person name="Amirebrahimi M."/>
            <person name="Lipzen A."/>
            <person name="Pangilinan J."/>
            <person name="Andreopoulos W."/>
            <person name="Hayes R.D."/>
            <person name="Ng V."/>
            <person name="Grigoriev I.V."/>
            <person name="Jackson S.A."/>
            <person name="Sutton T.D.S."/>
            <person name="Dobson A.D.W."/>
            <person name="Rama T."/>
        </authorList>
    </citation>
    <scope>NUCLEOTIDE SEQUENCE</scope>
    <source>
        <strain evidence="6">TRa018bII</strain>
    </source>
</reference>
<name>A0A9P7YM22_9HELO</name>
<dbReference type="GO" id="GO:0005634">
    <property type="term" value="C:nucleus"/>
    <property type="evidence" value="ECO:0007669"/>
    <property type="project" value="TreeGrafter"/>
</dbReference>
<dbReference type="SUPFAM" id="SSF47370">
    <property type="entry name" value="Bromodomain"/>
    <property type="match status" value="1"/>
</dbReference>
<dbReference type="Proteomes" id="UP000824998">
    <property type="component" value="Unassembled WGS sequence"/>
</dbReference>
<gene>
    <name evidence="6" type="ORF">BJ875DRAFT_372689</name>
</gene>